<evidence type="ECO:0000313" key="2">
    <source>
        <dbReference type="EMBL" id="OKY78379.1"/>
    </source>
</evidence>
<keyword evidence="1" id="KW-0472">Membrane</keyword>
<dbReference type="AlphaFoldDB" id="A0A1Q6DVI2"/>
<keyword evidence="3" id="KW-1185">Reference proteome</keyword>
<organism evidence="2 3">
    <name type="scientific">Methanohalarchaeum thermophilum</name>
    <dbReference type="NCBI Taxonomy" id="1903181"/>
    <lineage>
        <taxon>Archaea</taxon>
        <taxon>Methanobacteriati</taxon>
        <taxon>Methanobacteriota</taxon>
        <taxon>Methanonatronarchaeia</taxon>
        <taxon>Methanonatronarchaeales</taxon>
        <taxon>Methanonatronarchaeaceae</taxon>
        <taxon>Candidatus Methanohalarchaeum</taxon>
    </lineage>
</organism>
<feature type="transmembrane region" description="Helical" evidence="1">
    <location>
        <begin position="51"/>
        <end position="70"/>
    </location>
</feature>
<keyword evidence="1" id="KW-1133">Transmembrane helix</keyword>
<sequence>MDETPRIYSWEDVSLIFYLIQFFKRYKEVFYLGLIAMGNTILKKGLSTGSLIGSIILQTVLIVILMLWTIKGTHIILYLIPGAWLFAMILMTLWFINKS</sequence>
<feature type="transmembrane region" description="Helical" evidence="1">
    <location>
        <begin position="76"/>
        <end position="96"/>
    </location>
</feature>
<dbReference type="Proteomes" id="UP000185744">
    <property type="component" value="Unassembled WGS sequence"/>
</dbReference>
<gene>
    <name evidence="2" type="ORF">BTN85_0870</name>
</gene>
<proteinExistence type="predicted"/>
<name>A0A1Q6DVI2_METT1</name>
<keyword evidence="1" id="KW-0812">Transmembrane</keyword>
<dbReference type="EMBL" id="MSDW01000001">
    <property type="protein sequence ID" value="OKY78379.1"/>
    <property type="molecule type" value="Genomic_DNA"/>
</dbReference>
<dbReference type="InParanoid" id="A0A1Q6DVI2"/>
<accession>A0A1Q6DVI2</accession>
<protein>
    <submittedName>
        <fullName evidence="2">Uncharacterized protein</fullName>
    </submittedName>
</protein>
<evidence type="ECO:0000313" key="3">
    <source>
        <dbReference type="Proteomes" id="UP000185744"/>
    </source>
</evidence>
<evidence type="ECO:0000256" key="1">
    <source>
        <dbReference type="SAM" id="Phobius"/>
    </source>
</evidence>
<reference evidence="2" key="1">
    <citation type="submission" date="2016-12" db="EMBL/GenBank/DDBJ databases">
        <title>Discovery of methanogenic haloarchaea.</title>
        <authorList>
            <person name="Sorokin D.Y."/>
            <person name="Makarova K.S."/>
            <person name="Abbas B."/>
            <person name="Ferrer M."/>
            <person name="Golyshin P.N."/>
        </authorList>
    </citation>
    <scope>NUCLEOTIDE SEQUENCE [LARGE SCALE GENOMIC DNA]</scope>
    <source>
        <strain evidence="2">HMET1</strain>
    </source>
</reference>
<comment type="caution">
    <text evidence="2">The sequence shown here is derived from an EMBL/GenBank/DDBJ whole genome shotgun (WGS) entry which is preliminary data.</text>
</comment>